<dbReference type="EMBL" id="CATQJL010000305">
    <property type="protein sequence ID" value="CAJ0602314.1"/>
    <property type="molecule type" value="Genomic_DNA"/>
</dbReference>
<comment type="caution">
    <text evidence="2">The sequence shown here is derived from an EMBL/GenBank/DDBJ whole genome shotgun (WGS) entry which is preliminary data.</text>
</comment>
<name>A0AA36M7N1_CYLNA</name>
<reference evidence="2" key="1">
    <citation type="submission" date="2023-07" db="EMBL/GenBank/DDBJ databases">
        <authorList>
            <consortium name="CYATHOMIX"/>
        </authorList>
    </citation>
    <scope>NUCLEOTIDE SEQUENCE</scope>
    <source>
        <strain evidence="2">N/A</strain>
    </source>
</reference>
<evidence type="ECO:0008006" key="4">
    <source>
        <dbReference type="Google" id="ProtNLM"/>
    </source>
</evidence>
<protein>
    <recommendedName>
        <fullName evidence="4">Cysteine-rich transmembrane CYSTM domain-containing protein</fullName>
    </recommendedName>
</protein>
<accession>A0AA36M7N1</accession>
<evidence type="ECO:0000256" key="1">
    <source>
        <dbReference type="SAM" id="MobiDB-lite"/>
    </source>
</evidence>
<organism evidence="2 3">
    <name type="scientific">Cylicocyclus nassatus</name>
    <name type="common">Nematode worm</name>
    <dbReference type="NCBI Taxonomy" id="53992"/>
    <lineage>
        <taxon>Eukaryota</taxon>
        <taxon>Metazoa</taxon>
        <taxon>Ecdysozoa</taxon>
        <taxon>Nematoda</taxon>
        <taxon>Chromadorea</taxon>
        <taxon>Rhabditida</taxon>
        <taxon>Rhabditina</taxon>
        <taxon>Rhabditomorpha</taxon>
        <taxon>Strongyloidea</taxon>
        <taxon>Strongylidae</taxon>
        <taxon>Cylicocyclus</taxon>
    </lineage>
</organism>
<gene>
    <name evidence="2" type="ORF">CYNAS_LOCUS14297</name>
</gene>
<dbReference type="AlphaFoldDB" id="A0AA36M7N1"/>
<dbReference type="Proteomes" id="UP001176961">
    <property type="component" value="Unassembled WGS sequence"/>
</dbReference>
<evidence type="ECO:0000313" key="2">
    <source>
        <dbReference type="EMBL" id="CAJ0602314.1"/>
    </source>
</evidence>
<feature type="compositionally biased region" description="Pro residues" evidence="1">
    <location>
        <begin position="36"/>
        <end position="45"/>
    </location>
</feature>
<sequence>MSQPYFSNQPTGKYYPQPQDPPYYPAQGGQGYYPQGPYPQGPYPPQGDRVYYDEVRQDNWWLTSLLALCCGCFLGEACCDQPCLCCVLPCPTVRF</sequence>
<evidence type="ECO:0000313" key="3">
    <source>
        <dbReference type="Proteomes" id="UP001176961"/>
    </source>
</evidence>
<keyword evidence="3" id="KW-1185">Reference proteome</keyword>
<proteinExistence type="predicted"/>
<feature type="region of interest" description="Disordered" evidence="1">
    <location>
        <begin position="1"/>
        <end position="45"/>
    </location>
</feature>
<feature type="compositionally biased region" description="Polar residues" evidence="1">
    <location>
        <begin position="1"/>
        <end position="11"/>
    </location>
</feature>